<dbReference type="GO" id="GO:0005524">
    <property type="term" value="F:ATP binding"/>
    <property type="evidence" value="ECO:0007669"/>
    <property type="project" value="UniProtKB-KW"/>
</dbReference>
<keyword evidence="6 10" id="KW-0067">ATP-binding</keyword>
<gene>
    <name evidence="10" type="ORF">SAMN02745217_00949</name>
</gene>
<dbReference type="AlphaFoldDB" id="A0A1M7Y1J1"/>
<feature type="domain" description="ABC transporter" evidence="9">
    <location>
        <begin position="261"/>
        <end position="498"/>
    </location>
</feature>
<reference evidence="10 11" key="1">
    <citation type="submission" date="2016-12" db="EMBL/GenBank/DDBJ databases">
        <authorList>
            <person name="Song W.-J."/>
            <person name="Kurnit D.M."/>
        </authorList>
    </citation>
    <scope>NUCLEOTIDE SEQUENCE [LARGE SCALE GENOMIC DNA]</scope>
    <source>
        <strain evidence="10 11">DSM 12503</strain>
    </source>
</reference>
<evidence type="ECO:0000256" key="1">
    <source>
        <dbReference type="ARBA" id="ARBA00022448"/>
    </source>
</evidence>
<dbReference type="SUPFAM" id="SSF52540">
    <property type="entry name" value="P-loop containing nucleoside triphosphate hydrolases"/>
    <property type="match status" value="2"/>
</dbReference>
<keyword evidence="3" id="KW-0762">Sugar transport</keyword>
<dbReference type="GO" id="GO:0016887">
    <property type="term" value="F:ATP hydrolysis activity"/>
    <property type="evidence" value="ECO:0007669"/>
    <property type="project" value="InterPro"/>
</dbReference>
<evidence type="ECO:0000256" key="5">
    <source>
        <dbReference type="ARBA" id="ARBA00022741"/>
    </source>
</evidence>
<evidence type="ECO:0000256" key="8">
    <source>
        <dbReference type="ARBA" id="ARBA00023136"/>
    </source>
</evidence>
<dbReference type="STRING" id="1121345.SAMN02745217_00949"/>
<dbReference type="InterPro" id="IPR027417">
    <property type="entry name" value="P-loop_NTPase"/>
</dbReference>
<organism evidence="10 11">
    <name type="scientific">Anaerocolumna xylanovorans DSM 12503</name>
    <dbReference type="NCBI Taxonomy" id="1121345"/>
    <lineage>
        <taxon>Bacteria</taxon>
        <taxon>Bacillati</taxon>
        <taxon>Bacillota</taxon>
        <taxon>Clostridia</taxon>
        <taxon>Lachnospirales</taxon>
        <taxon>Lachnospiraceae</taxon>
        <taxon>Anaerocolumna</taxon>
    </lineage>
</organism>
<keyword evidence="4" id="KW-0677">Repeat</keyword>
<evidence type="ECO:0000256" key="2">
    <source>
        <dbReference type="ARBA" id="ARBA00022475"/>
    </source>
</evidence>
<keyword evidence="1" id="KW-0813">Transport</keyword>
<evidence type="ECO:0000256" key="3">
    <source>
        <dbReference type="ARBA" id="ARBA00022597"/>
    </source>
</evidence>
<keyword evidence="11" id="KW-1185">Reference proteome</keyword>
<keyword evidence="8" id="KW-0472">Membrane</keyword>
<name>A0A1M7Y1J1_9FIRM</name>
<keyword evidence="2" id="KW-1003">Cell membrane</keyword>
<evidence type="ECO:0000256" key="4">
    <source>
        <dbReference type="ARBA" id="ARBA00022737"/>
    </source>
</evidence>
<dbReference type="SMART" id="SM00382">
    <property type="entry name" value="AAA"/>
    <property type="match status" value="2"/>
</dbReference>
<evidence type="ECO:0000259" key="9">
    <source>
        <dbReference type="PROSITE" id="PS50893"/>
    </source>
</evidence>
<feature type="domain" description="ABC transporter" evidence="9">
    <location>
        <begin position="6"/>
        <end position="244"/>
    </location>
</feature>
<evidence type="ECO:0000256" key="7">
    <source>
        <dbReference type="ARBA" id="ARBA00022967"/>
    </source>
</evidence>
<dbReference type="EMBL" id="FRFD01000003">
    <property type="protein sequence ID" value="SHO45402.1"/>
    <property type="molecule type" value="Genomic_DNA"/>
</dbReference>
<dbReference type="PROSITE" id="PS50893">
    <property type="entry name" value="ABC_TRANSPORTER_2"/>
    <property type="match status" value="2"/>
</dbReference>
<dbReference type="Proteomes" id="UP000184612">
    <property type="component" value="Unassembled WGS sequence"/>
</dbReference>
<dbReference type="PANTHER" id="PTHR43790:SF3">
    <property type="entry name" value="D-ALLOSE IMPORT ATP-BINDING PROTEIN ALSA-RELATED"/>
    <property type="match status" value="1"/>
</dbReference>
<dbReference type="PROSITE" id="PS00211">
    <property type="entry name" value="ABC_TRANSPORTER_1"/>
    <property type="match status" value="1"/>
</dbReference>
<keyword evidence="5" id="KW-0547">Nucleotide-binding</keyword>
<dbReference type="InterPro" id="IPR017871">
    <property type="entry name" value="ABC_transporter-like_CS"/>
</dbReference>
<keyword evidence="7" id="KW-1278">Translocase</keyword>
<dbReference type="CDD" id="cd03216">
    <property type="entry name" value="ABC_Carb_Monos_I"/>
    <property type="match status" value="1"/>
</dbReference>
<dbReference type="InterPro" id="IPR050107">
    <property type="entry name" value="ABC_carbohydrate_import_ATPase"/>
</dbReference>
<dbReference type="CDD" id="cd03215">
    <property type="entry name" value="ABC_Carb_Monos_II"/>
    <property type="match status" value="1"/>
</dbReference>
<dbReference type="InterPro" id="IPR003593">
    <property type="entry name" value="AAA+_ATPase"/>
</dbReference>
<dbReference type="InterPro" id="IPR003439">
    <property type="entry name" value="ABC_transporter-like_ATP-bd"/>
</dbReference>
<proteinExistence type="predicted"/>
<dbReference type="OrthoDB" id="9771863at2"/>
<dbReference type="Gene3D" id="3.40.50.300">
    <property type="entry name" value="P-loop containing nucleotide triphosphate hydrolases"/>
    <property type="match status" value="2"/>
</dbReference>
<dbReference type="RefSeq" id="WP_073587592.1">
    <property type="nucleotide sequence ID" value="NZ_FRFD01000003.1"/>
</dbReference>
<evidence type="ECO:0000256" key="6">
    <source>
        <dbReference type="ARBA" id="ARBA00022840"/>
    </source>
</evidence>
<dbReference type="PANTHER" id="PTHR43790">
    <property type="entry name" value="CARBOHYDRATE TRANSPORT ATP-BINDING PROTEIN MG119-RELATED"/>
    <property type="match status" value="1"/>
</dbReference>
<evidence type="ECO:0000313" key="11">
    <source>
        <dbReference type="Proteomes" id="UP000184612"/>
    </source>
</evidence>
<protein>
    <submittedName>
        <fullName evidence="10">Ribose transport system ATP-binding protein</fullName>
    </submittedName>
</protein>
<dbReference type="Pfam" id="PF00005">
    <property type="entry name" value="ABC_tran"/>
    <property type="match status" value="2"/>
</dbReference>
<accession>A0A1M7Y1J1</accession>
<sequence length="500" mass="56137">MEQLMIEVKNMCKNFGPTKALHNVDVKFYRGQIRGLVGENGSGKSTITSIIAGMQKATSGEIFYKGEPWNPGSMVEAQKAGISMVLQEANTISNCTIAENIFAGRFDEFSKFGFVNMKKVNEEAQRILDSFNISHIKALDNINQYGFEERKLVEIVRCVSEDTDVFVVDETTTALSLEGRQLLYKLIHRLKDQGKSVIFISHDMDEILEQCTHLTVLRDGEIIGHLDRNEMDMPNAEQVIRYMMVGREIGDSYYREDYDSSHSEKVALELKNVSLGAIKDFSLTLHEGEIIGFGGLSGCGMHEIGRIAFGLEKPEQGTVERNGQKITGCHEAIRSGIGYISKNRDMEALILEGSIQDNITLPSKTELSKATFISPLKEKKMADKEIEAFRIKCGDGKQWVNTLSGGNKQKVSFAKWTAKGSDVIIMDCPTRGVDIGVKQFMYELINEMKKQGKAIILISEEMSELIGMADKIIVMKDFLITKEFMRNKDLSETDMIEYMI</sequence>
<evidence type="ECO:0000313" key="10">
    <source>
        <dbReference type="EMBL" id="SHO45402.1"/>
    </source>
</evidence>